<gene>
    <name evidence="1" type="ORF">CURHAP_LOCUS34526</name>
    <name evidence="2" type="ORF">ORAREDHAP_LOCUS34114</name>
</gene>
<sequence length="59" mass="6752">MASKAINSCLNSCVEDRHSFSLSCFSCRAGYRPLHASRWHPTAFSGYPYIQQQLEQLTR</sequence>
<dbReference type="Proteomes" id="UP000507222">
    <property type="component" value="Unassembled WGS sequence"/>
</dbReference>
<keyword evidence="4" id="KW-1185">Reference proteome</keyword>
<dbReference type="EMBL" id="CAEKDK010000005">
    <property type="protein sequence ID" value="CAB4281452.1"/>
    <property type="molecule type" value="Genomic_DNA"/>
</dbReference>
<reference evidence="4" key="1">
    <citation type="journal article" date="2020" name="Genome Biol.">
        <title>Gamete binning: chromosome-level and haplotype-resolved genome assembly enabled by high-throughput single-cell sequencing of gamete genomes.</title>
        <authorList>
            <person name="Campoy J.A."/>
            <person name="Sun H."/>
            <person name="Goel M."/>
            <person name="Jiao W.-B."/>
            <person name="Folz-Donahue K."/>
            <person name="Wang N."/>
            <person name="Rubio M."/>
            <person name="Liu C."/>
            <person name="Kukat C."/>
            <person name="Ruiz D."/>
            <person name="Huettel B."/>
            <person name="Schneeberger K."/>
        </authorList>
    </citation>
    <scope>NUCLEOTIDE SEQUENCE [LARGE SCALE GENOMIC DNA]</scope>
    <source>
        <strain evidence="4">cv. Rojo Pasion</strain>
    </source>
</reference>
<dbReference type="EMBL" id="CAEKKB010000005">
    <property type="protein sequence ID" value="CAB4311862.1"/>
    <property type="molecule type" value="Genomic_DNA"/>
</dbReference>
<evidence type="ECO:0000313" key="4">
    <source>
        <dbReference type="Proteomes" id="UP000507245"/>
    </source>
</evidence>
<dbReference type="Proteomes" id="UP000507245">
    <property type="component" value="Unassembled WGS sequence"/>
</dbReference>
<evidence type="ECO:0000313" key="1">
    <source>
        <dbReference type="EMBL" id="CAB4281452.1"/>
    </source>
</evidence>
<accession>A0A6J5UZH7</accession>
<proteinExistence type="predicted"/>
<organism evidence="1 3">
    <name type="scientific">Prunus armeniaca</name>
    <name type="common">Apricot</name>
    <name type="synonym">Armeniaca vulgaris</name>
    <dbReference type="NCBI Taxonomy" id="36596"/>
    <lineage>
        <taxon>Eukaryota</taxon>
        <taxon>Viridiplantae</taxon>
        <taxon>Streptophyta</taxon>
        <taxon>Embryophyta</taxon>
        <taxon>Tracheophyta</taxon>
        <taxon>Spermatophyta</taxon>
        <taxon>Magnoliopsida</taxon>
        <taxon>eudicotyledons</taxon>
        <taxon>Gunneridae</taxon>
        <taxon>Pentapetalae</taxon>
        <taxon>rosids</taxon>
        <taxon>fabids</taxon>
        <taxon>Rosales</taxon>
        <taxon>Rosaceae</taxon>
        <taxon>Amygdaloideae</taxon>
        <taxon>Amygdaleae</taxon>
        <taxon>Prunus</taxon>
    </lineage>
</organism>
<dbReference type="AlphaFoldDB" id="A0A6J5UZH7"/>
<name>A0A6J5UZH7_PRUAR</name>
<evidence type="ECO:0000313" key="3">
    <source>
        <dbReference type="Proteomes" id="UP000507222"/>
    </source>
</evidence>
<protein>
    <submittedName>
        <fullName evidence="1">Uncharacterized protein</fullName>
    </submittedName>
</protein>
<evidence type="ECO:0000313" key="2">
    <source>
        <dbReference type="EMBL" id="CAB4311862.1"/>
    </source>
</evidence>
<reference evidence="1 3" key="2">
    <citation type="submission" date="2020-05" db="EMBL/GenBank/DDBJ databases">
        <authorList>
            <person name="Campoy J."/>
            <person name="Schneeberger K."/>
            <person name="Spophaly S."/>
        </authorList>
    </citation>
    <scope>NUCLEOTIDE SEQUENCE [LARGE SCALE GENOMIC DNA]</scope>
    <source>
        <strain evidence="1">PruArmRojPasFocal</strain>
    </source>
</reference>